<dbReference type="InterPro" id="IPR008181">
    <property type="entry name" value="dUTPase"/>
</dbReference>
<dbReference type="GO" id="GO:0046081">
    <property type="term" value="P:dUTP catabolic process"/>
    <property type="evidence" value="ECO:0007669"/>
    <property type="project" value="UniProtKB-UniRule"/>
</dbReference>
<dbReference type="PANTHER" id="PTHR11241">
    <property type="entry name" value="DEOXYURIDINE 5'-TRIPHOSPHATE NUCLEOTIDOHYDROLASE"/>
    <property type="match status" value="1"/>
</dbReference>
<reference evidence="7 8" key="1">
    <citation type="journal article" date="2013" name="BMC Genomics">
        <title>The miniature genome of a carnivorous plant Genlisea aurea contains a low number of genes and short non-coding sequences.</title>
        <authorList>
            <person name="Leushkin E.V."/>
            <person name="Sutormin R.A."/>
            <person name="Nabieva E.R."/>
            <person name="Penin A.A."/>
            <person name="Kondrashov A.S."/>
            <person name="Logacheva M.D."/>
        </authorList>
    </citation>
    <scope>NUCLEOTIDE SEQUENCE [LARGE SCALE GENOMIC DNA]</scope>
</reference>
<evidence type="ECO:0000256" key="1">
    <source>
        <dbReference type="ARBA" id="ARBA00005142"/>
    </source>
</evidence>
<keyword evidence="8" id="KW-1185">Reference proteome</keyword>
<comment type="pathway">
    <text evidence="1 5">Pyrimidine metabolism; dUMP biosynthesis; dUMP from dCTP (dUTP route): step 2/2.</text>
</comment>
<dbReference type="SUPFAM" id="SSF51283">
    <property type="entry name" value="dUTPase-like"/>
    <property type="match status" value="1"/>
</dbReference>
<dbReference type="InterPro" id="IPR036157">
    <property type="entry name" value="dUTPase-like_sf"/>
</dbReference>
<keyword evidence="4 5" id="KW-0546">Nucleotide metabolism</keyword>
<comment type="caution">
    <text evidence="7">The sequence shown here is derived from an EMBL/GenBank/DDBJ whole genome shotgun (WGS) entry which is preliminary data.</text>
</comment>
<accession>S8C6C3</accession>
<dbReference type="InterPro" id="IPR029054">
    <property type="entry name" value="dUTPase-like"/>
</dbReference>
<dbReference type="InterPro" id="IPR033704">
    <property type="entry name" value="dUTPase_trimeric"/>
</dbReference>
<dbReference type="PANTHER" id="PTHR11241:SF0">
    <property type="entry name" value="DEOXYURIDINE 5'-TRIPHOSPHATE NUCLEOTIDOHYDROLASE"/>
    <property type="match status" value="1"/>
</dbReference>
<keyword evidence="3 5" id="KW-0378">Hydrolase</keyword>
<keyword evidence="5" id="KW-0460">Magnesium</keyword>
<comment type="similarity">
    <text evidence="2 5">Belongs to the dUTPase family.</text>
</comment>
<sequence>PPLKVMRLDANAQLPQKGTPGAAGFDVRALQRYTIPPWGRITLPLGLAIILPEGTYGRLASRSGLAQRIGLEVGAGVIDADYRGEIKALLFNRTSQEIVLNPQEKIAQLIVEKI</sequence>
<comment type="cofactor">
    <cofactor evidence="5">
        <name>Mg(2+)</name>
        <dbReference type="ChEBI" id="CHEBI:18420"/>
    </cofactor>
</comment>
<dbReference type="UniPathway" id="UPA00610">
    <property type="reaction ID" value="UER00666"/>
</dbReference>
<feature type="non-terminal residue" evidence="7">
    <location>
        <position position="114"/>
    </location>
</feature>
<dbReference type="Proteomes" id="UP000015453">
    <property type="component" value="Unassembled WGS sequence"/>
</dbReference>
<comment type="function">
    <text evidence="5">Involved in nucleotide metabolism via production of dUMP, the immediate precursor of thymidine nucleotides, and decreases the intracellular concentration of dUTP so that uracil cannot be incorporated into DNA.</text>
</comment>
<dbReference type="CDD" id="cd07557">
    <property type="entry name" value="trimeric_dUTPase"/>
    <property type="match status" value="1"/>
</dbReference>
<evidence type="ECO:0000256" key="4">
    <source>
        <dbReference type="ARBA" id="ARBA00023080"/>
    </source>
</evidence>
<dbReference type="Gene3D" id="2.70.40.10">
    <property type="match status" value="1"/>
</dbReference>
<evidence type="ECO:0000256" key="2">
    <source>
        <dbReference type="ARBA" id="ARBA00006581"/>
    </source>
</evidence>
<evidence type="ECO:0000256" key="3">
    <source>
        <dbReference type="ARBA" id="ARBA00022801"/>
    </source>
</evidence>
<gene>
    <name evidence="7" type="ORF">M569_14859</name>
</gene>
<dbReference type="GO" id="GO:0004170">
    <property type="term" value="F:dUTP diphosphatase activity"/>
    <property type="evidence" value="ECO:0007669"/>
    <property type="project" value="UniProtKB-UniRule"/>
</dbReference>
<dbReference type="EMBL" id="AUSU01007953">
    <property type="protein sequence ID" value="EPS59946.1"/>
    <property type="molecule type" value="Genomic_DNA"/>
</dbReference>
<protein>
    <recommendedName>
        <fullName evidence="5">Deoxyuridine 5'-triphosphate nucleotidohydrolase</fullName>
        <shortName evidence="5">dUTPase</shortName>
        <ecNumber evidence="5">3.6.1.23</ecNumber>
    </recommendedName>
    <alternativeName>
        <fullName evidence="5">dUTP pyrophosphatase</fullName>
    </alternativeName>
</protein>
<name>S8C6C3_9LAMI</name>
<dbReference type="GO" id="GO:0006226">
    <property type="term" value="P:dUMP biosynthetic process"/>
    <property type="evidence" value="ECO:0007669"/>
    <property type="project" value="UniProtKB-UniRule"/>
</dbReference>
<keyword evidence="5" id="KW-0479">Metal-binding</keyword>
<proteinExistence type="inferred from homology"/>
<evidence type="ECO:0000259" key="6">
    <source>
        <dbReference type="Pfam" id="PF00692"/>
    </source>
</evidence>
<dbReference type="EC" id="3.6.1.23" evidence="5"/>
<feature type="non-terminal residue" evidence="7">
    <location>
        <position position="1"/>
    </location>
</feature>
<evidence type="ECO:0000313" key="7">
    <source>
        <dbReference type="EMBL" id="EPS59946.1"/>
    </source>
</evidence>
<evidence type="ECO:0000256" key="5">
    <source>
        <dbReference type="RuleBase" id="RU367024"/>
    </source>
</evidence>
<dbReference type="AlphaFoldDB" id="S8C6C3"/>
<comment type="catalytic activity">
    <reaction evidence="5">
        <text>dUTP + H2O = dUMP + diphosphate + H(+)</text>
        <dbReference type="Rhea" id="RHEA:10248"/>
        <dbReference type="ChEBI" id="CHEBI:15377"/>
        <dbReference type="ChEBI" id="CHEBI:15378"/>
        <dbReference type="ChEBI" id="CHEBI:33019"/>
        <dbReference type="ChEBI" id="CHEBI:61555"/>
        <dbReference type="ChEBI" id="CHEBI:246422"/>
        <dbReference type="EC" id="3.6.1.23"/>
    </reaction>
</comment>
<dbReference type="Pfam" id="PF00692">
    <property type="entry name" value="dUTPase"/>
    <property type="match status" value="1"/>
</dbReference>
<dbReference type="NCBIfam" id="TIGR00576">
    <property type="entry name" value="dut"/>
    <property type="match status" value="1"/>
</dbReference>
<dbReference type="GO" id="GO:0000287">
    <property type="term" value="F:magnesium ion binding"/>
    <property type="evidence" value="ECO:0007669"/>
    <property type="project" value="UniProtKB-UniRule"/>
</dbReference>
<organism evidence="7 8">
    <name type="scientific">Genlisea aurea</name>
    <dbReference type="NCBI Taxonomy" id="192259"/>
    <lineage>
        <taxon>Eukaryota</taxon>
        <taxon>Viridiplantae</taxon>
        <taxon>Streptophyta</taxon>
        <taxon>Embryophyta</taxon>
        <taxon>Tracheophyta</taxon>
        <taxon>Spermatophyta</taxon>
        <taxon>Magnoliopsida</taxon>
        <taxon>eudicotyledons</taxon>
        <taxon>Gunneridae</taxon>
        <taxon>Pentapetalae</taxon>
        <taxon>asterids</taxon>
        <taxon>lamiids</taxon>
        <taxon>Lamiales</taxon>
        <taxon>Lentibulariaceae</taxon>
        <taxon>Genlisea</taxon>
    </lineage>
</organism>
<dbReference type="OrthoDB" id="10261072at2759"/>
<feature type="domain" description="dUTPase-like" evidence="6">
    <location>
        <begin position="11"/>
        <end position="114"/>
    </location>
</feature>
<evidence type="ECO:0000313" key="8">
    <source>
        <dbReference type="Proteomes" id="UP000015453"/>
    </source>
</evidence>